<accession>A0ABW0XP42</accession>
<dbReference type="EMBL" id="JBHSPC010000038">
    <property type="protein sequence ID" value="MFC5671462.1"/>
    <property type="molecule type" value="Genomic_DNA"/>
</dbReference>
<evidence type="ECO:0000313" key="1">
    <source>
        <dbReference type="EMBL" id="MFC5671462.1"/>
    </source>
</evidence>
<reference evidence="2" key="1">
    <citation type="journal article" date="2019" name="Int. J. Syst. Evol. Microbiol.">
        <title>The Global Catalogue of Microorganisms (GCM) 10K type strain sequencing project: providing services to taxonomists for standard genome sequencing and annotation.</title>
        <authorList>
            <consortium name="The Broad Institute Genomics Platform"/>
            <consortium name="The Broad Institute Genome Sequencing Center for Infectious Disease"/>
            <person name="Wu L."/>
            <person name="Ma J."/>
        </authorList>
    </citation>
    <scope>NUCLEOTIDE SEQUENCE [LARGE SCALE GENOMIC DNA]</scope>
    <source>
        <strain evidence="2">JCM 13852</strain>
    </source>
</reference>
<organism evidence="1 2">
    <name type="scientific">Streptomyces incanus</name>
    <dbReference type="NCBI Taxonomy" id="887453"/>
    <lineage>
        <taxon>Bacteria</taxon>
        <taxon>Bacillati</taxon>
        <taxon>Actinomycetota</taxon>
        <taxon>Actinomycetes</taxon>
        <taxon>Kitasatosporales</taxon>
        <taxon>Streptomycetaceae</taxon>
        <taxon>Streptomyces</taxon>
    </lineage>
</organism>
<sequence>MDWAESERTAGLVFPADYREFVETYDGGEIDAYLSVSTPPAPGSPCGDLLDGVDSAPGYLEESGTLLSAGTLPPSLPFAHLGHGDVAFSLCEDTPGDWRVAVLQRQVAYGASPWVVFDGGMASFCVAVLTGEASPLGARLSEEDRHEFVGRR</sequence>
<dbReference type="SUPFAM" id="SSF160631">
    <property type="entry name" value="SMI1/KNR4-like"/>
    <property type="match status" value="1"/>
</dbReference>
<proteinExistence type="predicted"/>
<protein>
    <submittedName>
        <fullName evidence="1">SMI1/KNR4 family protein</fullName>
    </submittedName>
</protein>
<comment type="caution">
    <text evidence="1">The sequence shown here is derived from an EMBL/GenBank/DDBJ whole genome shotgun (WGS) entry which is preliminary data.</text>
</comment>
<dbReference type="Gene3D" id="3.40.1580.10">
    <property type="entry name" value="SMI1/KNR4-like"/>
    <property type="match status" value="1"/>
</dbReference>
<dbReference type="Proteomes" id="UP001596183">
    <property type="component" value="Unassembled WGS sequence"/>
</dbReference>
<keyword evidence="2" id="KW-1185">Reference proteome</keyword>
<gene>
    <name evidence="1" type="ORF">ACFP2V_15430</name>
</gene>
<dbReference type="InterPro" id="IPR037883">
    <property type="entry name" value="Knr4/Smi1-like_sf"/>
</dbReference>
<dbReference type="RefSeq" id="WP_381211580.1">
    <property type="nucleotide sequence ID" value="NZ_JBHSPC010000038.1"/>
</dbReference>
<name>A0ABW0XP42_9ACTN</name>
<evidence type="ECO:0000313" key="2">
    <source>
        <dbReference type="Proteomes" id="UP001596183"/>
    </source>
</evidence>